<evidence type="ECO:0000313" key="8">
    <source>
        <dbReference type="EMBL" id="TDP83500.1"/>
    </source>
</evidence>
<dbReference type="InterPro" id="IPR050638">
    <property type="entry name" value="AA-Vitamin_Transporters"/>
</dbReference>
<evidence type="ECO:0000256" key="4">
    <source>
        <dbReference type="ARBA" id="ARBA00022989"/>
    </source>
</evidence>
<proteinExistence type="inferred from homology"/>
<feature type="transmembrane region" description="Helical" evidence="6">
    <location>
        <begin position="168"/>
        <end position="188"/>
    </location>
</feature>
<dbReference type="InterPro" id="IPR037185">
    <property type="entry name" value="EmrE-like"/>
</dbReference>
<keyword evidence="9" id="KW-1185">Reference proteome</keyword>
<feature type="domain" description="EamA" evidence="7">
    <location>
        <begin position="170"/>
        <end position="306"/>
    </location>
</feature>
<evidence type="ECO:0000259" key="7">
    <source>
        <dbReference type="Pfam" id="PF00892"/>
    </source>
</evidence>
<sequence length="313" mass="33376">MTAVSPAAAAVAARSEPRFTLFDFVLYAVTVFAWSTSWIALKMQVGVVAPEVSVAWRFLLAAAVMLGWVVATGRPLRFPLADHLRFAALGALIFSTNFYLFYLGGAYLASGLLSVVFSLASVFNLVLAAVVFRQRIEPRVALGAAIGFTGIGLVFWPEIAGVTFSHEAAIGLLLCTLGTLFFCSGNMMSTAIQRRGVPLISTNAWGMVYGAAIMVVLALVNGRTFTVEWTLPYLGGLVWLSVVSSVIAFACYLTLLGRIGAARAGYSTVIFPIFALVISTLFEGYVWTPLAVVGLAAVVAGNLIVLTRKRRGA</sequence>
<dbReference type="GO" id="GO:0016020">
    <property type="term" value="C:membrane"/>
    <property type="evidence" value="ECO:0007669"/>
    <property type="project" value="UniProtKB-SubCell"/>
</dbReference>
<keyword evidence="3 6" id="KW-0812">Transmembrane</keyword>
<feature type="transmembrane region" description="Helical" evidence="6">
    <location>
        <begin position="53"/>
        <end position="71"/>
    </location>
</feature>
<dbReference type="AlphaFoldDB" id="A0A4R6RBJ2"/>
<name>A0A4R6RBJ2_9HYPH</name>
<dbReference type="EMBL" id="SNXY01000009">
    <property type="protein sequence ID" value="TDP83500.1"/>
    <property type="molecule type" value="Genomic_DNA"/>
</dbReference>
<accession>A0A4R6RBJ2</accession>
<organism evidence="8 9">
    <name type="scientific">Oharaeibacter diazotrophicus</name>
    <dbReference type="NCBI Taxonomy" id="1920512"/>
    <lineage>
        <taxon>Bacteria</taxon>
        <taxon>Pseudomonadati</taxon>
        <taxon>Pseudomonadota</taxon>
        <taxon>Alphaproteobacteria</taxon>
        <taxon>Hyphomicrobiales</taxon>
        <taxon>Pleomorphomonadaceae</taxon>
        <taxon>Oharaeibacter</taxon>
    </lineage>
</organism>
<feature type="transmembrane region" description="Helical" evidence="6">
    <location>
        <begin position="108"/>
        <end position="132"/>
    </location>
</feature>
<feature type="transmembrane region" description="Helical" evidence="6">
    <location>
        <begin position="139"/>
        <end position="156"/>
    </location>
</feature>
<dbReference type="PANTHER" id="PTHR32322">
    <property type="entry name" value="INNER MEMBRANE TRANSPORTER"/>
    <property type="match status" value="1"/>
</dbReference>
<protein>
    <submittedName>
        <fullName evidence="8">EamA-like transporter family protein</fullName>
    </submittedName>
</protein>
<gene>
    <name evidence="8" type="ORF">EDD54_3462</name>
</gene>
<dbReference type="SUPFAM" id="SSF103481">
    <property type="entry name" value="Multidrug resistance efflux transporter EmrE"/>
    <property type="match status" value="2"/>
</dbReference>
<evidence type="ECO:0000256" key="3">
    <source>
        <dbReference type="ARBA" id="ARBA00022692"/>
    </source>
</evidence>
<feature type="transmembrane region" description="Helical" evidence="6">
    <location>
        <begin position="264"/>
        <end position="282"/>
    </location>
</feature>
<evidence type="ECO:0000256" key="1">
    <source>
        <dbReference type="ARBA" id="ARBA00004141"/>
    </source>
</evidence>
<evidence type="ECO:0000256" key="6">
    <source>
        <dbReference type="SAM" id="Phobius"/>
    </source>
</evidence>
<comment type="subcellular location">
    <subcellularLocation>
        <location evidence="1">Membrane</location>
        <topology evidence="1">Multi-pass membrane protein</topology>
    </subcellularLocation>
</comment>
<feature type="transmembrane region" description="Helical" evidence="6">
    <location>
        <begin position="288"/>
        <end position="307"/>
    </location>
</feature>
<dbReference type="Proteomes" id="UP000294547">
    <property type="component" value="Unassembled WGS sequence"/>
</dbReference>
<feature type="transmembrane region" description="Helical" evidence="6">
    <location>
        <begin position="233"/>
        <end position="257"/>
    </location>
</feature>
<keyword evidence="5 6" id="KW-0472">Membrane</keyword>
<comment type="similarity">
    <text evidence="2">Belongs to the EamA transporter family.</text>
</comment>
<dbReference type="Pfam" id="PF00892">
    <property type="entry name" value="EamA"/>
    <property type="match status" value="2"/>
</dbReference>
<dbReference type="OrthoDB" id="2352272at2"/>
<reference evidence="8 9" key="1">
    <citation type="submission" date="2019-03" db="EMBL/GenBank/DDBJ databases">
        <title>Genomic Encyclopedia of Type Strains, Phase IV (KMG-IV): sequencing the most valuable type-strain genomes for metagenomic binning, comparative biology and taxonomic classification.</title>
        <authorList>
            <person name="Goeker M."/>
        </authorList>
    </citation>
    <scope>NUCLEOTIDE SEQUENCE [LARGE SCALE GENOMIC DNA]</scope>
    <source>
        <strain evidence="8 9">DSM 102969</strain>
    </source>
</reference>
<comment type="caution">
    <text evidence="8">The sequence shown here is derived from an EMBL/GenBank/DDBJ whole genome shotgun (WGS) entry which is preliminary data.</text>
</comment>
<evidence type="ECO:0000256" key="5">
    <source>
        <dbReference type="ARBA" id="ARBA00023136"/>
    </source>
</evidence>
<feature type="transmembrane region" description="Helical" evidence="6">
    <location>
        <begin position="200"/>
        <end position="221"/>
    </location>
</feature>
<dbReference type="RefSeq" id="WP_126538497.1">
    <property type="nucleotide sequence ID" value="NZ_BSPM01000009.1"/>
</dbReference>
<dbReference type="InterPro" id="IPR000620">
    <property type="entry name" value="EamA_dom"/>
</dbReference>
<dbReference type="PANTHER" id="PTHR32322:SF2">
    <property type="entry name" value="EAMA DOMAIN-CONTAINING PROTEIN"/>
    <property type="match status" value="1"/>
</dbReference>
<feature type="domain" description="EamA" evidence="7">
    <location>
        <begin position="26"/>
        <end position="155"/>
    </location>
</feature>
<evidence type="ECO:0000256" key="2">
    <source>
        <dbReference type="ARBA" id="ARBA00007362"/>
    </source>
</evidence>
<feature type="transmembrane region" description="Helical" evidence="6">
    <location>
        <begin position="83"/>
        <end position="102"/>
    </location>
</feature>
<keyword evidence="4 6" id="KW-1133">Transmembrane helix</keyword>
<feature type="transmembrane region" description="Helical" evidence="6">
    <location>
        <begin position="21"/>
        <end position="41"/>
    </location>
</feature>
<evidence type="ECO:0000313" key="9">
    <source>
        <dbReference type="Proteomes" id="UP000294547"/>
    </source>
</evidence>